<evidence type="ECO:0000313" key="3">
    <source>
        <dbReference type="WBParaSite" id="MBELARI_LOCUS17011"/>
    </source>
</evidence>
<evidence type="ECO:0000256" key="1">
    <source>
        <dbReference type="SAM" id="Phobius"/>
    </source>
</evidence>
<evidence type="ECO:0000313" key="2">
    <source>
        <dbReference type="Proteomes" id="UP000887575"/>
    </source>
</evidence>
<accession>A0AAF3ESK5</accession>
<keyword evidence="2" id="KW-1185">Reference proteome</keyword>
<dbReference type="Proteomes" id="UP000887575">
    <property type="component" value="Unassembled WGS sequence"/>
</dbReference>
<protein>
    <submittedName>
        <fullName evidence="3 4">Uncharacterized protein</fullName>
    </submittedName>
</protein>
<keyword evidence="1" id="KW-1133">Transmembrane helix</keyword>
<organism evidence="2 3">
    <name type="scientific">Mesorhabditis belari</name>
    <dbReference type="NCBI Taxonomy" id="2138241"/>
    <lineage>
        <taxon>Eukaryota</taxon>
        <taxon>Metazoa</taxon>
        <taxon>Ecdysozoa</taxon>
        <taxon>Nematoda</taxon>
        <taxon>Chromadorea</taxon>
        <taxon>Rhabditida</taxon>
        <taxon>Rhabditina</taxon>
        <taxon>Rhabditomorpha</taxon>
        <taxon>Rhabditoidea</taxon>
        <taxon>Rhabditidae</taxon>
        <taxon>Mesorhabditinae</taxon>
        <taxon>Mesorhabditis</taxon>
    </lineage>
</organism>
<proteinExistence type="predicted"/>
<reference evidence="3 4" key="1">
    <citation type="submission" date="2024-02" db="UniProtKB">
        <authorList>
            <consortium name="WormBaseParasite"/>
        </authorList>
    </citation>
    <scope>IDENTIFICATION</scope>
</reference>
<keyword evidence="1" id="KW-0472">Membrane</keyword>
<dbReference type="WBParaSite" id="MBELARI_LOCUS323">
    <property type="protein sequence ID" value="MBELARI_LOCUS323"/>
    <property type="gene ID" value="MBELARI_LOCUS323"/>
</dbReference>
<sequence>MADEVLRDINLKQRFSAYDLLGPLVVWAIFFGFVLIFSVTFLNWFCVREDDDITVMEEWAYNHNLGLRLGPHRHSVVARNVNKHRGEIEIEEENAAS</sequence>
<evidence type="ECO:0000313" key="4">
    <source>
        <dbReference type="WBParaSite" id="MBELARI_LOCUS323"/>
    </source>
</evidence>
<keyword evidence="1" id="KW-0812">Transmembrane</keyword>
<name>A0AAF3ESK5_9BILA</name>
<dbReference type="Pfam" id="PF21525">
    <property type="entry name" value="Nlp36"/>
    <property type="match status" value="1"/>
</dbReference>
<dbReference type="WBParaSite" id="MBELARI_LOCUS17011">
    <property type="protein sequence ID" value="MBELARI_LOCUS17011"/>
    <property type="gene ID" value="MBELARI_LOCUS17011"/>
</dbReference>
<dbReference type="AlphaFoldDB" id="A0AAF3ESK5"/>
<feature type="transmembrane region" description="Helical" evidence="1">
    <location>
        <begin position="20"/>
        <end position="46"/>
    </location>
</feature>